<proteinExistence type="inferred from homology"/>
<dbReference type="Gene3D" id="1.10.630.10">
    <property type="entry name" value="Cytochrome P450"/>
    <property type="match status" value="1"/>
</dbReference>
<keyword evidence="5" id="KW-0408">Iron</keyword>
<dbReference type="FunFam" id="1.10.630.10:FF:000018">
    <property type="entry name" value="Cytochrome P450 monooxygenase"/>
    <property type="match status" value="1"/>
</dbReference>
<reference evidence="8 9" key="1">
    <citation type="submission" date="2019-06" db="EMBL/GenBank/DDBJ databases">
        <title>Sequencing the genomes of 1000 actinobacteria strains.</title>
        <authorList>
            <person name="Klenk H.-P."/>
        </authorList>
    </citation>
    <scope>NUCLEOTIDE SEQUENCE [LARGE SCALE GENOMIC DNA]</scope>
    <source>
        <strain evidence="8 9">DSM 44819</strain>
    </source>
</reference>
<dbReference type="GO" id="GO:0020037">
    <property type="term" value="F:heme binding"/>
    <property type="evidence" value="ECO:0007669"/>
    <property type="project" value="InterPro"/>
</dbReference>
<dbReference type="PANTHER" id="PTHR46696:SF1">
    <property type="entry name" value="CYTOCHROME P450 YJIB-RELATED"/>
    <property type="match status" value="1"/>
</dbReference>
<dbReference type="GO" id="GO:0004497">
    <property type="term" value="F:monooxygenase activity"/>
    <property type="evidence" value="ECO:0007669"/>
    <property type="project" value="UniProtKB-KW"/>
</dbReference>
<evidence type="ECO:0000256" key="6">
    <source>
        <dbReference type="ARBA" id="ARBA00023033"/>
    </source>
</evidence>
<dbReference type="AlphaFoldDB" id="A0A542XTC7"/>
<dbReference type="GO" id="GO:0005506">
    <property type="term" value="F:iron ion binding"/>
    <property type="evidence" value="ECO:0007669"/>
    <property type="project" value="InterPro"/>
</dbReference>
<dbReference type="Proteomes" id="UP000677457">
    <property type="component" value="Unassembled WGS sequence"/>
</dbReference>
<dbReference type="CDD" id="cd11029">
    <property type="entry name" value="CYP107-like"/>
    <property type="match status" value="1"/>
</dbReference>
<dbReference type="Proteomes" id="UP000315983">
    <property type="component" value="Unassembled WGS sequence"/>
</dbReference>
<evidence type="ECO:0000313" key="9">
    <source>
        <dbReference type="Proteomes" id="UP000315983"/>
    </source>
</evidence>
<evidence type="ECO:0000313" key="8">
    <source>
        <dbReference type="EMBL" id="TQL39097.1"/>
    </source>
</evidence>
<dbReference type="EMBL" id="VFOL01000001">
    <property type="protein sequence ID" value="TQL39097.1"/>
    <property type="molecule type" value="Genomic_DNA"/>
</dbReference>
<dbReference type="PRINTS" id="PR00359">
    <property type="entry name" value="BP450"/>
</dbReference>
<evidence type="ECO:0000256" key="4">
    <source>
        <dbReference type="ARBA" id="ARBA00023002"/>
    </source>
</evidence>
<evidence type="ECO:0000313" key="7">
    <source>
        <dbReference type="EMBL" id="GIM88008.1"/>
    </source>
</evidence>
<dbReference type="SUPFAM" id="SSF48264">
    <property type="entry name" value="Cytochrome P450"/>
    <property type="match status" value="1"/>
</dbReference>
<dbReference type="GeneID" id="93773472"/>
<evidence type="ECO:0000256" key="3">
    <source>
        <dbReference type="ARBA" id="ARBA00022723"/>
    </source>
</evidence>
<comment type="similarity">
    <text evidence="1">Belongs to the cytochrome P450 family.</text>
</comment>
<dbReference type="InterPro" id="IPR001128">
    <property type="entry name" value="Cyt_P450"/>
</dbReference>
<keyword evidence="4" id="KW-0560">Oxidoreductase</keyword>
<keyword evidence="6" id="KW-0503">Monooxygenase</keyword>
<evidence type="ECO:0000256" key="5">
    <source>
        <dbReference type="ARBA" id="ARBA00023004"/>
    </source>
</evidence>
<dbReference type="InterPro" id="IPR036396">
    <property type="entry name" value="Cyt_P450_sf"/>
</dbReference>
<accession>A0A542XTC7</accession>
<dbReference type="Pfam" id="PF00067">
    <property type="entry name" value="p450"/>
    <property type="match status" value="1"/>
</dbReference>
<dbReference type="GO" id="GO:0016705">
    <property type="term" value="F:oxidoreductase activity, acting on paired donors, with incorporation or reduction of molecular oxygen"/>
    <property type="evidence" value="ECO:0007669"/>
    <property type="project" value="InterPro"/>
</dbReference>
<dbReference type="PANTHER" id="PTHR46696">
    <property type="entry name" value="P450, PUTATIVE (EUROFUNG)-RELATED"/>
    <property type="match status" value="1"/>
</dbReference>
<comment type="caution">
    <text evidence="8">The sequence shown here is derived from an EMBL/GenBank/DDBJ whole genome shotgun (WGS) entry which is preliminary data.</text>
</comment>
<gene>
    <name evidence="8" type="ORF">FB564_4319</name>
    <name evidence="7" type="ORF">Sar04_47440</name>
</gene>
<evidence type="ECO:0000313" key="10">
    <source>
        <dbReference type="Proteomes" id="UP000677457"/>
    </source>
</evidence>
<evidence type="ECO:0000256" key="1">
    <source>
        <dbReference type="ARBA" id="ARBA00010617"/>
    </source>
</evidence>
<dbReference type="PRINTS" id="PR00385">
    <property type="entry name" value="P450"/>
</dbReference>
<evidence type="ECO:0000256" key="2">
    <source>
        <dbReference type="ARBA" id="ARBA00022617"/>
    </source>
</evidence>
<dbReference type="GO" id="GO:0017000">
    <property type="term" value="P:antibiotic biosynthetic process"/>
    <property type="evidence" value="ECO:0007669"/>
    <property type="project" value="UniProtKB-ARBA"/>
</dbReference>
<dbReference type="EMBL" id="BOQM01000054">
    <property type="protein sequence ID" value="GIM88008.1"/>
    <property type="molecule type" value="Genomic_DNA"/>
</dbReference>
<dbReference type="InterPro" id="IPR002397">
    <property type="entry name" value="Cyt_P450_B"/>
</dbReference>
<keyword evidence="2" id="KW-0349">Heme</keyword>
<dbReference type="RefSeq" id="WP_019030816.1">
    <property type="nucleotide sequence ID" value="NZ_BOQM01000054.1"/>
</dbReference>
<reference evidence="7 10" key="2">
    <citation type="submission" date="2021-03" db="EMBL/GenBank/DDBJ databases">
        <title>Whole genome shotgun sequence of Salinispora arenicola NBRC 105043.</title>
        <authorList>
            <person name="Komaki H."/>
            <person name="Tamura T."/>
        </authorList>
    </citation>
    <scope>NUCLEOTIDE SEQUENCE [LARGE SCALE GENOMIC DNA]</scope>
    <source>
        <strain evidence="7 10">NBRC 105043</strain>
    </source>
</reference>
<sequence>MSETLSTSVLLADAAEQRAWRAKLRGAGPVHRITTQSGETGWLIVGHEEARNALVDLRLQGRTATVGHGRRMPEDLERALNSHMLNVGPPDHTRLRRLVSAAFTRRRIEQMRPRIQELTDELLDGLAGADEADLVAGLALPLPMRVLVDLFGIPAEDCADFNVWTKVLTSAGAVDLDRLTTAAGEMVAYLRGLLDRKRQVPESDLLSALVAVRDGADRLSDDELTSMVYLLLTAGYETTVNLIGNGLLNLLANPEQLVAFKADPDLLPQVVEEAMRFDSPVQIAVRHSTEPVEIAGQAIPSGALILVSLLWANRDPDRFTEPEVFRVDRQDNPQLGFGYGFHHCIGAPLARMEGTVAIGTVIRRFPALRLAHPASSLTWRASMVMHGLTALPVHLR</sequence>
<organism evidence="8 9">
    <name type="scientific">Salinispora arenicola</name>
    <dbReference type="NCBI Taxonomy" id="168697"/>
    <lineage>
        <taxon>Bacteria</taxon>
        <taxon>Bacillati</taxon>
        <taxon>Actinomycetota</taxon>
        <taxon>Actinomycetes</taxon>
        <taxon>Micromonosporales</taxon>
        <taxon>Micromonosporaceae</taxon>
        <taxon>Salinispora</taxon>
    </lineage>
</organism>
<keyword evidence="3" id="KW-0479">Metal-binding</keyword>
<protein>
    <submittedName>
        <fullName evidence="8">Cytochrome P450</fullName>
    </submittedName>
</protein>
<name>A0A542XTC7_SALAC</name>
<keyword evidence="10" id="KW-1185">Reference proteome</keyword>